<dbReference type="InterPro" id="IPR000792">
    <property type="entry name" value="Tscrpt_reg_LuxR_C"/>
</dbReference>
<evidence type="ECO:0000256" key="2">
    <source>
        <dbReference type="ARBA" id="ARBA00023015"/>
    </source>
</evidence>
<proteinExistence type="predicted"/>
<evidence type="ECO:0000313" key="8">
    <source>
        <dbReference type="Proteomes" id="UP000616779"/>
    </source>
</evidence>
<keyword evidence="8" id="KW-1185">Reference proteome</keyword>
<dbReference type="PANTHER" id="PTHR43214:SF43">
    <property type="entry name" value="TWO-COMPONENT RESPONSE REGULATOR"/>
    <property type="match status" value="1"/>
</dbReference>
<reference evidence="7 8" key="1">
    <citation type="submission" date="2019-10" db="EMBL/GenBank/DDBJ databases">
        <title>Description of Paenibacillus terrestris sp. nov.</title>
        <authorList>
            <person name="Carlier A."/>
            <person name="Qi S."/>
        </authorList>
    </citation>
    <scope>NUCLEOTIDE SEQUENCE [LARGE SCALE GENOMIC DNA]</scope>
    <source>
        <strain evidence="7 8">LMG 31458</strain>
    </source>
</reference>
<protein>
    <submittedName>
        <fullName evidence="7">Response regulator</fullName>
    </submittedName>
</protein>
<keyword evidence="4" id="KW-0804">Transcription</keyword>
<keyword evidence="1 5" id="KW-0597">Phosphoprotein</keyword>
<dbReference type="Pfam" id="PF00072">
    <property type="entry name" value="Response_reg"/>
    <property type="match status" value="1"/>
</dbReference>
<name>A0ABX1XQZ7_9BACL</name>
<gene>
    <name evidence="7" type="ORF">GC098_02835</name>
</gene>
<dbReference type="Gene3D" id="3.40.50.2300">
    <property type="match status" value="1"/>
</dbReference>
<dbReference type="PROSITE" id="PS50110">
    <property type="entry name" value="RESPONSE_REGULATORY"/>
    <property type="match status" value="1"/>
</dbReference>
<evidence type="ECO:0000256" key="5">
    <source>
        <dbReference type="PROSITE-ProRule" id="PRU00169"/>
    </source>
</evidence>
<dbReference type="SUPFAM" id="SSF52172">
    <property type="entry name" value="CheY-like"/>
    <property type="match status" value="1"/>
</dbReference>
<dbReference type="EMBL" id="WHOA01000019">
    <property type="protein sequence ID" value="NOU70381.1"/>
    <property type="molecule type" value="Genomic_DNA"/>
</dbReference>
<dbReference type="PANTHER" id="PTHR43214">
    <property type="entry name" value="TWO-COMPONENT RESPONSE REGULATOR"/>
    <property type="match status" value="1"/>
</dbReference>
<evidence type="ECO:0000313" key="7">
    <source>
        <dbReference type="EMBL" id="NOU70381.1"/>
    </source>
</evidence>
<dbReference type="InterPro" id="IPR016032">
    <property type="entry name" value="Sig_transdc_resp-reg_C-effctor"/>
</dbReference>
<accession>A0ABX1XQZ7</accession>
<evidence type="ECO:0000256" key="4">
    <source>
        <dbReference type="ARBA" id="ARBA00023163"/>
    </source>
</evidence>
<dbReference type="InterPro" id="IPR001789">
    <property type="entry name" value="Sig_transdc_resp-reg_receiver"/>
</dbReference>
<comment type="caution">
    <text evidence="7">The sequence shown here is derived from an EMBL/GenBank/DDBJ whole genome shotgun (WGS) entry which is preliminary data.</text>
</comment>
<dbReference type="SMART" id="SM00448">
    <property type="entry name" value="REC"/>
    <property type="match status" value="1"/>
</dbReference>
<dbReference type="InterPro" id="IPR039420">
    <property type="entry name" value="WalR-like"/>
</dbReference>
<organism evidence="7 8">
    <name type="scientific">Paenibacillus phytorum</name>
    <dbReference type="NCBI Taxonomy" id="2654977"/>
    <lineage>
        <taxon>Bacteria</taxon>
        <taxon>Bacillati</taxon>
        <taxon>Bacillota</taxon>
        <taxon>Bacilli</taxon>
        <taxon>Bacillales</taxon>
        <taxon>Paenibacillaceae</taxon>
        <taxon>Paenibacillus</taxon>
    </lineage>
</organism>
<feature type="modified residue" description="4-aspartylphosphate" evidence="5">
    <location>
        <position position="61"/>
    </location>
</feature>
<dbReference type="SUPFAM" id="SSF46894">
    <property type="entry name" value="C-terminal effector domain of the bipartite response regulators"/>
    <property type="match status" value="1"/>
</dbReference>
<dbReference type="Proteomes" id="UP000616779">
    <property type="component" value="Unassembled WGS sequence"/>
</dbReference>
<dbReference type="InterPro" id="IPR058245">
    <property type="entry name" value="NreC/VraR/RcsB-like_REC"/>
</dbReference>
<evidence type="ECO:0000256" key="1">
    <source>
        <dbReference type="ARBA" id="ARBA00022553"/>
    </source>
</evidence>
<evidence type="ECO:0000256" key="3">
    <source>
        <dbReference type="ARBA" id="ARBA00023125"/>
    </source>
</evidence>
<keyword evidence="3" id="KW-0238">DNA-binding</keyword>
<sequence>MMDMIASIRIIVAEDLDVLREHFCELIDREDDLKVIGQVSSGKEVLKLIAELGAPDLILMDIEMEMRHDGILTAQKVLELHPQTRIVFLTVHEDDETVFSAFETGAVDYVLKTSSSEAIIQSIRSAHAGNVQVRPEFAYKIKNEFSRIRRNQESLLHSTLILSQMTPSELVILDLLLKDMKITEIAKERQVELSTIKSQINVILKKFNKKRTKEVTIMLRELNVTPFIQKARGGR</sequence>
<dbReference type="CDD" id="cd17535">
    <property type="entry name" value="REC_NarL-like"/>
    <property type="match status" value="1"/>
</dbReference>
<feature type="domain" description="Response regulatory" evidence="6">
    <location>
        <begin position="9"/>
        <end position="127"/>
    </location>
</feature>
<dbReference type="InterPro" id="IPR011006">
    <property type="entry name" value="CheY-like_superfamily"/>
</dbReference>
<keyword evidence="2" id="KW-0805">Transcription regulation</keyword>
<evidence type="ECO:0000259" key="6">
    <source>
        <dbReference type="PROSITE" id="PS50110"/>
    </source>
</evidence>
<dbReference type="SMART" id="SM00421">
    <property type="entry name" value="HTH_LUXR"/>
    <property type="match status" value="1"/>
</dbReference>